<keyword evidence="2" id="KW-0732">Signal</keyword>
<reference evidence="3 4" key="1">
    <citation type="submission" date="2018-12" db="EMBL/GenBank/DDBJ databases">
        <title>The genome sequences of Variovorax guangxiensis DSM 27352.</title>
        <authorList>
            <person name="Gao J."/>
            <person name="Sun J."/>
        </authorList>
    </citation>
    <scope>NUCLEOTIDE SEQUENCE [LARGE SCALE GENOMIC DNA]</scope>
    <source>
        <strain evidence="3 4">DSM 27352</strain>
    </source>
</reference>
<proteinExistence type="inferred from homology"/>
<gene>
    <name evidence="3" type="ORF">EJP67_27000</name>
</gene>
<dbReference type="Gene3D" id="3.40.190.150">
    <property type="entry name" value="Bordetella uptake gene, domain 1"/>
    <property type="match status" value="1"/>
</dbReference>
<name>A0A3S0XVK8_9BURK</name>
<dbReference type="InterPro" id="IPR005064">
    <property type="entry name" value="BUG"/>
</dbReference>
<dbReference type="AlphaFoldDB" id="A0A3S0XVK8"/>
<evidence type="ECO:0000256" key="1">
    <source>
        <dbReference type="ARBA" id="ARBA00006987"/>
    </source>
</evidence>
<sequence>MDNAISRRRFGLLLSASAVLGAHSPVFAQGGWPERPIRLVVPFPPGGGTDLVARAMGQTLSEQLGQPIVVDNKPGASTIIGTDAVAKAAPDGYTLLLSGSTSFSVNPALRAKLPYDTVRDLAPIAIVARTPLVLVVGKGQPWQSLPELVAAAKAKPKSIRYATFGSGSGPHLSGELFALAAGIQLQDIPYKGSSQSSLAVIGGEVEIAIDTVAAVAPHVRAGKLRALGIVGATRSSMLPEVRTLAEQGLPEATFDAWYGFAAPARTPAPVIDKLARTVVATMGHPALQAQLRAQGMEPVAIGAAAFRTQMEGEISRYRALAHRAGIAAE</sequence>
<dbReference type="Gene3D" id="3.40.190.10">
    <property type="entry name" value="Periplasmic binding protein-like II"/>
    <property type="match status" value="1"/>
</dbReference>
<dbReference type="PIRSF" id="PIRSF017082">
    <property type="entry name" value="YflP"/>
    <property type="match status" value="1"/>
</dbReference>
<dbReference type="Pfam" id="PF03401">
    <property type="entry name" value="TctC"/>
    <property type="match status" value="1"/>
</dbReference>
<dbReference type="PANTHER" id="PTHR42928:SF5">
    <property type="entry name" value="BLR1237 PROTEIN"/>
    <property type="match status" value="1"/>
</dbReference>
<comment type="similarity">
    <text evidence="1">Belongs to the UPF0065 (bug) family.</text>
</comment>
<organism evidence="3 4">
    <name type="scientific">Variovorax guangxiensis</name>
    <dbReference type="NCBI Taxonomy" id="1775474"/>
    <lineage>
        <taxon>Bacteria</taxon>
        <taxon>Pseudomonadati</taxon>
        <taxon>Pseudomonadota</taxon>
        <taxon>Betaproteobacteria</taxon>
        <taxon>Burkholderiales</taxon>
        <taxon>Comamonadaceae</taxon>
        <taxon>Variovorax</taxon>
    </lineage>
</organism>
<dbReference type="RefSeq" id="WP_126024822.1">
    <property type="nucleotide sequence ID" value="NZ_RXFT01000015.1"/>
</dbReference>
<dbReference type="OrthoDB" id="8678477at2"/>
<dbReference type="SUPFAM" id="SSF53850">
    <property type="entry name" value="Periplasmic binding protein-like II"/>
    <property type="match status" value="1"/>
</dbReference>
<dbReference type="InterPro" id="IPR042100">
    <property type="entry name" value="Bug_dom1"/>
</dbReference>
<evidence type="ECO:0000313" key="4">
    <source>
        <dbReference type="Proteomes" id="UP000281118"/>
    </source>
</evidence>
<dbReference type="EMBL" id="RXFT01000015">
    <property type="protein sequence ID" value="RUR70712.1"/>
    <property type="molecule type" value="Genomic_DNA"/>
</dbReference>
<feature type="signal peptide" evidence="2">
    <location>
        <begin position="1"/>
        <end position="28"/>
    </location>
</feature>
<accession>A0A3S0XVK8</accession>
<feature type="chain" id="PRO_5018609047" evidence="2">
    <location>
        <begin position="29"/>
        <end position="329"/>
    </location>
</feature>
<evidence type="ECO:0000256" key="2">
    <source>
        <dbReference type="SAM" id="SignalP"/>
    </source>
</evidence>
<comment type="caution">
    <text evidence="3">The sequence shown here is derived from an EMBL/GenBank/DDBJ whole genome shotgun (WGS) entry which is preliminary data.</text>
</comment>
<evidence type="ECO:0000313" key="3">
    <source>
        <dbReference type="EMBL" id="RUR70712.1"/>
    </source>
</evidence>
<dbReference type="PANTHER" id="PTHR42928">
    <property type="entry name" value="TRICARBOXYLATE-BINDING PROTEIN"/>
    <property type="match status" value="1"/>
</dbReference>
<protein>
    <submittedName>
        <fullName evidence="3">Tripartite tricarboxylate transporter substrate binding protein</fullName>
    </submittedName>
</protein>
<dbReference type="Proteomes" id="UP000281118">
    <property type="component" value="Unassembled WGS sequence"/>
</dbReference>
<dbReference type="CDD" id="cd13578">
    <property type="entry name" value="PBP2_Bug27"/>
    <property type="match status" value="1"/>
</dbReference>